<evidence type="ECO:0000256" key="1">
    <source>
        <dbReference type="ARBA" id="ARBA00006987"/>
    </source>
</evidence>
<dbReference type="AlphaFoldDB" id="A0AAW8E376"/>
<keyword evidence="3" id="KW-0675">Receptor</keyword>
<comment type="similarity">
    <text evidence="1">Belongs to the UPF0065 (bug) family.</text>
</comment>
<protein>
    <submittedName>
        <fullName evidence="3">Tripartite-type tricarboxylate transporter receptor subunit TctC</fullName>
    </submittedName>
</protein>
<sequence>MPALSFAWTRRTVLAGLAAVALGASAQFPERPLKFIVPYAAGSGVDVAVRPVADAMGRELGQALAVDNRPSAGGIVGTQALATSAPDGYTVGYGNLVTLSINPAFFSKLPYAPEKDLVPVGLISSNAYVLIVRKDLPVRNLQELIAYGREHPGKLSAGSPGIGSAGHLTGELLKAETGLTMVQVPYKTGTQAVGDMVNGQLDVTIENISAVLPFIQQGRVKAIAVTSAKRAGVLPEVATVAESGVPGFEVVAWGALMAPAGTPRKTVDRLNTALRTALADPAVVRANAALSIEALPSSPEELSALMKREKPRWADAVRRAGVKGD</sequence>
<name>A0AAW8E376_9BURK</name>
<evidence type="ECO:0000313" key="4">
    <source>
        <dbReference type="Proteomes" id="UP001244295"/>
    </source>
</evidence>
<feature type="chain" id="PRO_5043970182" evidence="2">
    <location>
        <begin position="27"/>
        <end position="325"/>
    </location>
</feature>
<organism evidence="3 4">
    <name type="scientific">Variovorax boronicumulans</name>
    <dbReference type="NCBI Taxonomy" id="436515"/>
    <lineage>
        <taxon>Bacteria</taxon>
        <taxon>Pseudomonadati</taxon>
        <taxon>Pseudomonadota</taxon>
        <taxon>Betaproteobacteria</taxon>
        <taxon>Burkholderiales</taxon>
        <taxon>Comamonadaceae</taxon>
        <taxon>Variovorax</taxon>
    </lineage>
</organism>
<dbReference type="SUPFAM" id="SSF53850">
    <property type="entry name" value="Periplasmic binding protein-like II"/>
    <property type="match status" value="1"/>
</dbReference>
<evidence type="ECO:0000313" key="3">
    <source>
        <dbReference type="EMBL" id="MDP9926181.1"/>
    </source>
</evidence>
<evidence type="ECO:0000256" key="2">
    <source>
        <dbReference type="SAM" id="SignalP"/>
    </source>
</evidence>
<dbReference type="Proteomes" id="UP001244295">
    <property type="component" value="Unassembled WGS sequence"/>
</dbReference>
<dbReference type="RefSeq" id="WP_255221165.1">
    <property type="nucleotide sequence ID" value="NZ_JAUSRR010000010.1"/>
</dbReference>
<accession>A0AAW8E376</accession>
<keyword evidence="2" id="KW-0732">Signal</keyword>
<dbReference type="Gene3D" id="3.40.190.10">
    <property type="entry name" value="Periplasmic binding protein-like II"/>
    <property type="match status" value="1"/>
</dbReference>
<dbReference type="InterPro" id="IPR005064">
    <property type="entry name" value="BUG"/>
</dbReference>
<dbReference type="Gene3D" id="3.40.190.150">
    <property type="entry name" value="Bordetella uptake gene, domain 1"/>
    <property type="match status" value="1"/>
</dbReference>
<reference evidence="3" key="1">
    <citation type="submission" date="2023-07" db="EMBL/GenBank/DDBJ databases">
        <title>Sorghum-associated microbial communities from plants grown in Nebraska, USA.</title>
        <authorList>
            <person name="Schachtman D."/>
        </authorList>
    </citation>
    <scope>NUCLEOTIDE SEQUENCE</scope>
    <source>
        <strain evidence="3">DS2795</strain>
    </source>
</reference>
<dbReference type="EMBL" id="JAUSRR010000010">
    <property type="protein sequence ID" value="MDP9926181.1"/>
    <property type="molecule type" value="Genomic_DNA"/>
</dbReference>
<dbReference type="InterPro" id="IPR042100">
    <property type="entry name" value="Bug_dom1"/>
</dbReference>
<feature type="signal peptide" evidence="2">
    <location>
        <begin position="1"/>
        <end position="26"/>
    </location>
</feature>
<dbReference type="CDD" id="cd07012">
    <property type="entry name" value="PBP2_Bug_TTT"/>
    <property type="match status" value="1"/>
</dbReference>
<gene>
    <name evidence="3" type="ORF">J2W25_005228</name>
</gene>
<dbReference type="PANTHER" id="PTHR42928">
    <property type="entry name" value="TRICARBOXYLATE-BINDING PROTEIN"/>
    <property type="match status" value="1"/>
</dbReference>
<dbReference type="PIRSF" id="PIRSF017082">
    <property type="entry name" value="YflP"/>
    <property type="match status" value="1"/>
</dbReference>
<proteinExistence type="inferred from homology"/>
<comment type="caution">
    <text evidence="3">The sequence shown here is derived from an EMBL/GenBank/DDBJ whole genome shotgun (WGS) entry which is preliminary data.</text>
</comment>
<dbReference type="Pfam" id="PF03401">
    <property type="entry name" value="TctC"/>
    <property type="match status" value="1"/>
</dbReference>
<dbReference type="PANTHER" id="PTHR42928:SF5">
    <property type="entry name" value="BLR1237 PROTEIN"/>
    <property type="match status" value="1"/>
</dbReference>